<dbReference type="InterPro" id="IPR032710">
    <property type="entry name" value="NTF2-like_dom_sf"/>
</dbReference>
<dbReference type="Pfam" id="PF13577">
    <property type="entry name" value="SnoaL_4"/>
    <property type="match status" value="1"/>
</dbReference>
<evidence type="ECO:0000313" key="3">
    <source>
        <dbReference type="Proteomes" id="UP000323425"/>
    </source>
</evidence>
<evidence type="ECO:0000313" key="2">
    <source>
        <dbReference type="EMBL" id="KAA8562783.1"/>
    </source>
</evidence>
<evidence type="ECO:0000259" key="1">
    <source>
        <dbReference type="Pfam" id="PF13577"/>
    </source>
</evidence>
<dbReference type="AlphaFoldDB" id="A0A5M9J2Z6"/>
<sequence>MTKKVHDWVNGQEVLNVLHSYAWAFDTNDKELLASVFSEHAKTGGIVKGTTSGWGPWEGRDEIVRNLGAIRDGQTDRRRHQITTPLFVSLTDNQAEVKIYLSLFGIDASKNIRLVTTGEYSAKLSKTDGQWCIDVLDAMLDGAF</sequence>
<accession>A0A5M9J2Z6</accession>
<reference evidence="2 3" key="1">
    <citation type="journal article" date="2018" name="Plant Biotechnol. Rep.">
        <title>Diversity and antifungal activity of endophytic bacteria associated with Panax ginseng seedlings.</title>
        <authorList>
            <person name="Park J.M."/>
            <person name="Hong C.E."/>
            <person name="Jo S.H."/>
        </authorList>
    </citation>
    <scope>NUCLEOTIDE SEQUENCE [LARGE SCALE GENOMIC DNA]</scope>
    <source>
        <strain evidence="2 3">PgKB38</strain>
    </source>
</reference>
<name>A0A5M9J2Z6_9PSED</name>
<gene>
    <name evidence="2" type="ORF">FX985_02849</name>
</gene>
<organism evidence="2 3">
    <name type="scientific">Pseudomonas extremaustralis</name>
    <dbReference type="NCBI Taxonomy" id="359110"/>
    <lineage>
        <taxon>Bacteria</taxon>
        <taxon>Pseudomonadati</taxon>
        <taxon>Pseudomonadota</taxon>
        <taxon>Gammaproteobacteria</taxon>
        <taxon>Pseudomonadales</taxon>
        <taxon>Pseudomonadaceae</taxon>
        <taxon>Pseudomonas</taxon>
    </lineage>
</organism>
<dbReference type="EMBL" id="VTFH01000001">
    <property type="protein sequence ID" value="KAA8562783.1"/>
    <property type="molecule type" value="Genomic_DNA"/>
</dbReference>
<dbReference type="Gene3D" id="3.10.450.50">
    <property type="match status" value="1"/>
</dbReference>
<feature type="domain" description="SnoaL-like" evidence="1">
    <location>
        <begin position="13"/>
        <end position="134"/>
    </location>
</feature>
<comment type="caution">
    <text evidence="2">The sequence shown here is derived from an EMBL/GenBank/DDBJ whole genome shotgun (WGS) entry which is preliminary data.</text>
</comment>
<dbReference type="InterPro" id="IPR037401">
    <property type="entry name" value="SnoaL-like"/>
</dbReference>
<proteinExistence type="predicted"/>
<dbReference type="SUPFAM" id="SSF54427">
    <property type="entry name" value="NTF2-like"/>
    <property type="match status" value="1"/>
</dbReference>
<dbReference type="Proteomes" id="UP000323425">
    <property type="component" value="Unassembled WGS sequence"/>
</dbReference>
<protein>
    <recommendedName>
        <fullName evidence="1">SnoaL-like domain-containing protein</fullName>
    </recommendedName>
</protein>
<dbReference type="RefSeq" id="WP_190362345.1">
    <property type="nucleotide sequence ID" value="NZ_VTFH01000001.1"/>
</dbReference>